<evidence type="ECO:0000256" key="4">
    <source>
        <dbReference type="ARBA" id="ARBA00022692"/>
    </source>
</evidence>
<dbReference type="InterPro" id="IPR006667">
    <property type="entry name" value="SLC41_membr_dom"/>
</dbReference>
<organism evidence="11 12">
    <name type="scientific">Edwardsiella anguillarum ET080813</name>
    <dbReference type="NCBI Taxonomy" id="667120"/>
    <lineage>
        <taxon>Bacteria</taxon>
        <taxon>Pseudomonadati</taxon>
        <taxon>Pseudomonadota</taxon>
        <taxon>Gammaproteobacteria</taxon>
        <taxon>Enterobacterales</taxon>
        <taxon>Hafniaceae</taxon>
        <taxon>Edwardsiella</taxon>
    </lineage>
</organism>
<feature type="transmembrane region" description="Helical" evidence="9">
    <location>
        <begin position="391"/>
        <end position="412"/>
    </location>
</feature>
<dbReference type="InterPro" id="IPR046342">
    <property type="entry name" value="CBS_dom_sf"/>
</dbReference>
<dbReference type="HOGENOM" id="CLU_037408_1_0_6"/>
<dbReference type="SUPFAM" id="SSF158791">
    <property type="entry name" value="MgtE N-terminal domain-like"/>
    <property type="match status" value="1"/>
</dbReference>
<keyword evidence="3" id="KW-0813">Transport</keyword>
<dbReference type="Pfam" id="PF03448">
    <property type="entry name" value="MgtE_N"/>
    <property type="match status" value="1"/>
</dbReference>
<evidence type="ECO:0000256" key="2">
    <source>
        <dbReference type="ARBA" id="ARBA00009749"/>
    </source>
</evidence>
<dbReference type="RefSeq" id="WP_034163714.1">
    <property type="nucleotide sequence ID" value="NZ_CP006664.1"/>
</dbReference>
<dbReference type="Gene3D" id="1.10.357.20">
    <property type="entry name" value="SLC41 divalent cation transporters, integral membrane domain"/>
    <property type="match status" value="1"/>
</dbReference>
<dbReference type="KEGG" id="ete:ETEE_2886"/>
<comment type="subcellular location">
    <subcellularLocation>
        <location evidence="1">Membrane</location>
        <topology evidence="1">Multi-pass membrane protein</topology>
    </subcellularLocation>
</comment>
<comment type="similarity">
    <text evidence="2">Belongs to the SLC41A transporter family.</text>
</comment>
<dbReference type="InterPro" id="IPR006669">
    <property type="entry name" value="MgtE_transporter"/>
</dbReference>
<dbReference type="Pfam" id="PF01769">
    <property type="entry name" value="MgtE"/>
    <property type="match status" value="1"/>
</dbReference>
<dbReference type="InterPro" id="IPR000644">
    <property type="entry name" value="CBS_dom"/>
</dbReference>
<keyword evidence="5" id="KW-0460">Magnesium</keyword>
<proteinExistence type="inferred from homology"/>
<dbReference type="AlphaFoldDB" id="A0A076LRZ8"/>
<protein>
    <submittedName>
        <fullName evidence="11">Putative magnesium transporter</fullName>
    </submittedName>
</protein>
<dbReference type="EMBL" id="CP006664">
    <property type="protein sequence ID" value="AIJ09318.1"/>
    <property type="molecule type" value="Genomic_DNA"/>
</dbReference>
<dbReference type="InterPro" id="IPR006668">
    <property type="entry name" value="Mg_transptr_MgtE_intracell_dom"/>
</dbReference>
<dbReference type="Gene3D" id="3.10.580.10">
    <property type="entry name" value="CBS-domain"/>
    <property type="match status" value="1"/>
</dbReference>
<evidence type="ECO:0000313" key="11">
    <source>
        <dbReference type="EMBL" id="AIJ09318.1"/>
    </source>
</evidence>
<reference evidence="11 12" key="1">
    <citation type="journal article" date="2012" name="PLoS ONE">
        <title>Edwardsiella comparative phylogenomics reveal the new intra/inter-species taxonomic relationships, virulence evolution and niche adaptation mechanisms.</title>
        <authorList>
            <person name="Yang M."/>
            <person name="Lv Y."/>
            <person name="Xiao J."/>
            <person name="Wu H."/>
            <person name="Zheng H."/>
            <person name="Liu Q."/>
            <person name="Zhang Y."/>
            <person name="Wang Q."/>
        </authorList>
    </citation>
    <scope>NUCLEOTIDE SEQUENCE [LARGE SCALE GENOMIC DNA]</scope>
    <source>
        <strain evidence="12">080813</strain>
    </source>
</reference>
<evidence type="ECO:0000259" key="10">
    <source>
        <dbReference type="PROSITE" id="PS51371"/>
    </source>
</evidence>
<dbReference type="GO" id="GO:0016020">
    <property type="term" value="C:membrane"/>
    <property type="evidence" value="ECO:0007669"/>
    <property type="project" value="UniProtKB-SubCell"/>
</dbReference>
<dbReference type="Proteomes" id="UP000028681">
    <property type="component" value="Chromosome"/>
</dbReference>
<evidence type="ECO:0000256" key="7">
    <source>
        <dbReference type="ARBA" id="ARBA00023136"/>
    </source>
</evidence>
<dbReference type="PROSITE" id="PS51371">
    <property type="entry name" value="CBS"/>
    <property type="match status" value="1"/>
</dbReference>
<evidence type="ECO:0000256" key="5">
    <source>
        <dbReference type="ARBA" id="ARBA00022842"/>
    </source>
</evidence>
<feature type="transmembrane region" description="Helical" evidence="9">
    <location>
        <begin position="458"/>
        <end position="479"/>
    </location>
</feature>
<feature type="transmembrane region" description="Helical" evidence="9">
    <location>
        <begin position="347"/>
        <end position="370"/>
    </location>
</feature>
<evidence type="ECO:0000256" key="6">
    <source>
        <dbReference type="ARBA" id="ARBA00022989"/>
    </source>
</evidence>
<name>A0A076LRZ8_9GAMM</name>
<dbReference type="Pfam" id="PF00571">
    <property type="entry name" value="CBS"/>
    <property type="match status" value="1"/>
</dbReference>
<evidence type="ECO:0000256" key="1">
    <source>
        <dbReference type="ARBA" id="ARBA00004141"/>
    </source>
</evidence>
<feature type="domain" description="CBS" evidence="10">
    <location>
        <begin position="235"/>
        <end position="291"/>
    </location>
</feature>
<dbReference type="InterPro" id="IPR036739">
    <property type="entry name" value="SLC41_membr_dom_sf"/>
</dbReference>
<gene>
    <name evidence="11" type="ORF">ETEE_2886</name>
</gene>
<keyword evidence="4 9" id="KW-0812">Transmembrane</keyword>
<dbReference type="PANTHER" id="PTHR43773:SF1">
    <property type="entry name" value="MAGNESIUM TRANSPORTER MGTE"/>
    <property type="match status" value="1"/>
</dbReference>
<dbReference type="PANTHER" id="PTHR43773">
    <property type="entry name" value="MAGNESIUM TRANSPORTER MGTE"/>
    <property type="match status" value="1"/>
</dbReference>
<evidence type="ECO:0000256" key="8">
    <source>
        <dbReference type="PROSITE-ProRule" id="PRU00703"/>
    </source>
</evidence>
<dbReference type="Gene3D" id="1.25.60.10">
    <property type="entry name" value="MgtE N-terminal domain-like"/>
    <property type="match status" value="1"/>
</dbReference>
<sequence length="483" mass="52176">MSATVTLSAEQRAQTRTRILQILLTEQAVSDGLLGRLDDPHLLNDPQLLDDSAEIRQAARTLPADDLSDILCALPCDRRLALWSQLSQGQQAQVLAHSDPCLWPELTATLSDKALLQTLQSLPLERRITLGRQLPQPLTGRMLTLMEGEQRSRARTLLSYALHSVGAQMTLDTETRSVRQDMALLLLLQWLRQRPPLPGGSDRLFVTDGNGRLCGELPLSTLLAAAPDGRVADIMLPPPQSLHPDDDALDAAAMLIRERRACVPVTDDKGMLLGQFNLIQAAQCLQRHHEQRLFRLAGLRQDEDLFAPITRSLRARALPLAGICALALPAALLSAGLSPLLGHWPMLALLLPLLMLLCASGAWQSAAVAQRALNRRHLLRANAAPIVVRELGVALLEGLLIGSLLGVIGGLYYQDAQIGSLVVLIAVVAMMLSALLGVQLPRLLAWLGGRQRQASMALIGALGGSLACLLLLLLARLFLGGIA</sequence>
<accession>A0A076LRZ8</accession>
<dbReference type="GO" id="GO:0015095">
    <property type="term" value="F:magnesium ion transmembrane transporter activity"/>
    <property type="evidence" value="ECO:0007669"/>
    <property type="project" value="InterPro"/>
</dbReference>
<dbReference type="GeneID" id="33940388"/>
<evidence type="ECO:0000256" key="3">
    <source>
        <dbReference type="ARBA" id="ARBA00022448"/>
    </source>
</evidence>
<dbReference type="SUPFAM" id="SSF161093">
    <property type="entry name" value="MgtE membrane domain-like"/>
    <property type="match status" value="1"/>
</dbReference>
<keyword evidence="6 9" id="KW-1133">Transmembrane helix</keyword>
<evidence type="ECO:0000256" key="9">
    <source>
        <dbReference type="SAM" id="Phobius"/>
    </source>
</evidence>
<keyword evidence="7 9" id="KW-0472">Membrane</keyword>
<feature type="transmembrane region" description="Helical" evidence="9">
    <location>
        <begin position="317"/>
        <end position="341"/>
    </location>
</feature>
<dbReference type="SMART" id="SM00924">
    <property type="entry name" value="MgtE_N"/>
    <property type="match status" value="1"/>
</dbReference>
<feature type="transmembrane region" description="Helical" evidence="9">
    <location>
        <begin position="418"/>
        <end position="438"/>
    </location>
</feature>
<dbReference type="SUPFAM" id="SSF54631">
    <property type="entry name" value="CBS-domain pair"/>
    <property type="match status" value="1"/>
</dbReference>
<evidence type="ECO:0000313" key="12">
    <source>
        <dbReference type="Proteomes" id="UP000028681"/>
    </source>
</evidence>
<dbReference type="InterPro" id="IPR038076">
    <property type="entry name" value="MgtE_N_sf"/>
</dbReference>
<keyword evidence="8" id="KW-0129">CBS domain</keyword>